<evidence type="ECO:0000256" key="5">
    <source>
        <dbReference type="RuleBase" id="RU004508"/>
    </source>
</evidence>
<dbReference type="InterPro" id="IPR000653">
    <property type="entry name" value="DegT/StrS_aminotransferase"/>
</dbReference>
<protein>
    <submittedName>
        <fullName evidence="6">Aminotransferase class I/II-fold pyridoxal phosphate-dependent enzyme</fullName>
    </submittedName>
</protein>
<dbReference type="InterPro" id="IPR015422">
    <property type="entry name" value="PyrdxlP-dep_Trfase_small"/>
</dbReference>
<evidence type="ECO:0000313" key="7">
    <source>
        <dbReference type="Proteomes" id="UP000478571"/>
    </source>
</evidence>
<dbReference type="GO" id="GO:0000271">
    <property type="term" value="P:polysaccharide biosynthetic process"/>
    <property type="evidence" value="ECO:0007669"/>
    <property type="project" value="TreeGrafter"/>
</dbReference>
<feature type="modified residue" description="N6-(pyridoxal phosphate)lysine" evidence="4">
    <location>
        <position position="185"/>
    </location>
</feature>
<dbReference type="CDD" id="cd00616">
    <property type="entry name" value="AHBA_syn"/>
    <property type="match status" value="1"/>
</dbReference>
<accession>A0A6L8LXB6</accession>
<dbReference type="Gene3D" id="3.40.640.10">
    <property type="entry name" value="Type I PLP-dependent aspartate aminotransferase-like (Major domain)"/>
    <property type="match status" value="1"/>
</dbReference>
<dbReference type="GO" id="GO:0008483">
    <property type="term" value="F:transaminase activity"/>
    <property type="evidence" value="ECO:0007669"/>
    <property type="project" value="UniProtKB-KW"/>
</dbReference>
<dbReference type="Pfam" id="PF01041">
    <property type="entry name" value="DegT_DnrJ_EryC1"/>
    <property type="match status" value="1"/>
</dbReference>
<evidence type="ECO:0000256" key="3">
    <source>
        <dbReference type="PIRSR" id="PIRSR000390-1"/>
    </source>
</evidence>
<dbReference type="InterPro" id="IPR015421">
    <property type="entry name" value="PyrdxlP-dep_Trfase_major"/>
</dbReference>
<proteinExistence type="inferred from homology"/>
<dbReference type="PANTHER" id="PTHR30244:SF36">
    <property type="entry name" value="3-OXO-GLUCOSE-6-PHOSPHATE:GLUTAMATE AMINOTRANSFERASE"/>
    <property type="match status" value="1"/>
</dbReference>
<dbReference type="Proteomes" id="UP000478571">
    <property type="component" value="Unassembled WGS sequence"/>
</dbReference>
<dbReference type="PIRSF" id="PIRSF000390">
    <property type="entry name" value="PLP_StrS"/>
    <property type="match status" value="1"/>
</dbReference>
<evidence type="ECO:0000256" key="1">
    <source>
        <dbReference type="ARBA" id="ARBA00022898"/>
    </source>
</evidence>
<dbReference type="GO" id="GO:0030170">
    <property type="term" value="F:pyridoxal phosphate binding"/>
    <property type="evidence" value="ECO:0007669"/>
    <property type="project" value="TreeGrafter"/>
</dbReference>
<comment type="caution">
    <text evidence="6">The sequence shown here is derived from an EMBL/GenBank/DDBJ whole genome shotgun (WGS) entry which is preliminary data.</text>
</comment>
<gene>
    <name evidence="6" type="ORF">GTG28_16180</name>
</gene>
<evidence type="ECO:0000313" key="6">
    <source>
        <dbReference type="EMBL" id="MYM60768.1"/>
    </source>
</evidence>
<name>A0A6L8LXB6_9VIBR</name>
<dbReference type="EMBL" id="WWEU01000006">
    <property type="protein sequence ID" value="MYM60768.1"/>
    <property type="molecule type" value="Genomic_DNA"/>
</dbReference>
<dbReference type="Gene3D" id="3.90.1150.10">
    <property type="entry name" value="Aspartate Aminotransferase, domain 1"/>
    <property type="match status" value="1"/>
</dbReference>
<organism evidence="6 7">
    <name type="scientific">Vibrio tetraodonis subsp. pristinus</name>
    <dbReference type="NCBI Taxonomy" id="2695891"/>
    <lineage>
        <taxon>Bacteria</taxon>
        <taxon>Pseudomonadati</taxon>
        <taxon>Pseudomonadota</taxon>
        <taxon>Gammaproteobacteria</taxon>
        <taxon>Vibrionales</taxon>
        <taxon>Vibrionaceae</taxon>
        <taxon>Vibrio</taxon>
    </lineage>
</organism>
<dbReference type="RefSeq" id="WP_160931702.1">
    <property type="nucleotide sequence ID" value="NZ_WWEU01000006.1"/>
</dbReference>
<keyword evidence="7" id="KW-1185">Reference proteome</keyword>
<dbReference type="SUPFAM" id="SSF53383">
    <property type="entry name" value="PLP-dependent transferases"/>
    <property type="match status" value="1"/>
</dbReference>
<evidence type="ECO:0000256" key="2">
    <source>
        <dbReference type="ARBA" id="ARBA00037999"/>
    </source>
</evidence>
<keyword evidence="1 4" id="KW-0663">Pyridoxal phosphate</keyword>
<feature type="active site" description="Proton acceptor" evidence="3">
    <location>
        <position position="185"/>
    </location>
</feature>
<sequence length="372" mass="41517">MVKFLDLQAQYDSLKKEIDNAISNVVADAAFVGGKYVDLFEKEFAEYQSAKYCVGVGNGTDALEIAIEALAFPCGSEIIVPANSFIASSEAVTRSGHKVVFCDCDDENYTICLTSLESKITPKTKAVMAVHLYGHPCDMDGLLDLAEKHDLRVIEDCAQAHGAKYKGRDVGSIGDVGTFSFYPGKNLGAYGDGGAITTNDKELANKCRMIANHGRIKKYEHDFEGRNSRLDGIQAAILSVKLKHLNDWTNKRIEVANYYLESLKDIDGIFLPKREIWAMQVYHLFVIRTGNRESLNKHLIEDGIQTGIHYPISLPKLSAYKYLNQIDESFNANKNDKFILSLPIGEHLTLEEIEKVANSIKSFYNRKKNDLL</sequence>
<dbReference type="PANTHER" id="PTHR30244">
    <property type="entry name" value="TRANSAMINASE"/>
    <property type="match status" value="1"/>
</dbReference>
<evidence type="ECO:0000256" key="4">
    <source>
        <dbReference type="PIRSR" id="PIRSR000390-2"/>
    </source>
</evidence>
<dbReference type="InterPro" id="IPR015424">
    <property type="entry name" value="PyrdxlP-dep_Trfase"/>
</dbReference>
<reference evidence="6 7" key="1">
    <citation type="submission" date="2020-01" db="EMBL/GenBank/DDBJ databases">
        <title>Draft Genome Sequence of Vibrio sp. strain OCN044, Isolated from a Healthy Coral at Palmyra Atoll.</title>
        <authorList>
            <person name="Videau P."/>
            <person name="Loughran R."/>
            <person name="Esquivel A."/>
            <person name="Deadmond M."/>
            <person name="Paddock B.E."/>
            <person name="Saw J.H."/>
            <person name="Ushijima B."/>
        </authorList>
    </citation>
    <scope>NUCLEOTIDE SEQUENCE [LARGE SCALE GENOMIC DNA]</scope>
    <source>
        <strain evidence="6 7">OCN044</strain>
    </source>
</reference>
<keyword evidence="6" id="KW-0032">Aminotransferase</keyword>
<keyword evidence="6" id="KW-0808">Transferase</keyword>
<comment type="similarity">
    <text evidence="2 5">Belongs to the DegT/DnrJ/EryC1 family.</text>
</comment>
<dbReference type="AlphaFoldDB" id="A0A6L8LXB6"/>